<proteinExistence type="predicted"/>
<keyword evidence="2" id="KW-1185">Reference proteome</keyword>
<dbReference type="Proteomes" id="UP000515121">
    <property type="component" value="Unplaced"/>
</dbReference>
<protein>
    <submittedName>
        <fullName evidence="3">Protein SODIUM POTASSIUM ROOT DEFECTIVE 2-like</fullName>
    </submittedName>
</protein>
<dbReference type="SUPFAM" id="SSF55008">
    <property type="entry name" value="HMA, heavy metal-associated domain"/>
    <property type="match status" value="1"/>
</dbReference>
<dbReference type="Gene3D" id="3.30.70.100">
    <property type="match status" value="1"/>
</dbReference>
<dbReference type="GeneID" id="111304204"/>
<evidence type="ECO:0000313" key="2">
    <source>
        <dbReference type="Proteomes" id="UP000515121"/>
    </source>
</evidence>
<gene>
    <name evidence="3" type="primary">LOC111304204</name>
</gene>
<reference evidence="3" key="1">
    <citation type="submission" date="2025-08" db="UniProtKB">
        <authorList>
            <consortium name="RefSeq"/>
        </authorList>
    </citation>
    <scope>IDENTIFICATION</scope>
    <source>
        <tissue evidence="3">Fruit stalk</tissue>
    </source>
</reference>
<dbReference type="PROSITE" id="PS50846">
    <property type="entry name" value="HMA_2"/>
    <property type="match status" value="1"/>
</dbReference>
<name>A0A6P5ZVD3_DURZI</name>
<dbReference type="RefSeq" id="XP_022756460.1">
    <property type="nucleotide sequence ID" value="XM_022900725.1"/>
</dbReference>
<dbReference type="OrthoDB" id="689350at2759"/>
<accession>A0A6P5ZVD3</accession>
<dbReference type="GO" id="GO:0046872">
    <property type="term" value="F:metal ion binding"/>
    <property type="evidence" value="ECO:0007669"/>
    <property type="project" value="InterPro"/>
</dbReference>
<dbReference type="PROSITE" id="PS51257">
    <property type="entry name" value="PROKAR_LIPOPROTEIN"/>
    <property type="match status" value="1"/>
</dbReference>
<dbReference type="PANTHER" id="PTHR46119">
    <property type="entry name" value="OS08G0405700 PROTEIN"/>
    <property type="match status" value="1"/>
</dbReference>
<dbReference type="AlphaFoldDB" id="A0A6P5ZVD3"/>
<evidence type="ECO:0000259" key="1">
    <source>
        <dbReference type="PROSITE" id="PS50846"/>
    </source>
</evidence>
<evidence type="ECO:0000313" key="3">
    <source>
        <dbReference type="RefSeq" id="XP_022756460.1"/>
    </source>
</evidence>
<dbReference type="Pfam" id="PF00403">
    <property type="entry name" value="HMA"/>
    <property type="match status" value="1"/>
</dbReference>
<dbReference type="KEGG" id="dzi:111304204"/>
<dbReference type="PANTHER" id="PTHR46119:SF11">
    <property type="entry name" value="HEAVY METAL TRANSPORT_DETOXIFICATION SUPERFAMILY PROTEIN"/>
    <property type="match status" value="1"/>
</dbReference>
<organism evidence="2 3">
    <name type="scientific">Durio zibethinus</name>
    <name type="common">Durian</name>
    <dbReference type="NCBI Taxonomy" id="66656"/>
    <lineage>
        <taxon>Eukaryota</taxon>
        <taxon>Viridiplantae</taxon>
        <taxon>Streptophyta</taxon>
        <taxon>Embryophyta</taxon>
        <taxon>Tracheophyta</taxon>
        <taxon>Spermatophyta</taxon>
        <taxon>Magnoliopsida</taxon>
        <taxon>eudicotyledons</taxon>
        <taxon>Gunneridae</taxon>
        <taxon>Pentapetalae</taxon>
        <taxon>rosids</taxon>
        <taxon>malvids</taxon>
        <taxon>Malvales</taxon>
        <taxon>Malvaceae</taxon>
        <taxon>Helicteroideae</taxon>
        <taxon>Durio</taxon>
    </lineage>
</organism>
<dbReference type="InterPro" id="IPR006121">
    <property type="entry name" value="HMA_dom"/>
</dbReference>
<dbReference type="CDD" id="cd00371">
    <property type="entry name" value="HMA"/>
    <property type="match status" value="1"/>
</dbReference>
<feature type="domain" description="HMA" evidence="1">
    <location>
        <begin position="64"/>
        <end position="130"/>
    </location>
</feature>
<dbReference type="InterPro" id="IPR036163">
    <property type="entry name" value="HMA_dom_sf"/>
</dbReference>
<dbReference type="InterPro" id="IPR044526">
    <property type="entry name" value="NAKR1-3"/>
</dbReference>
<sequence>MGKLSFGKMLDCLYLSSGSCSCFCMNTLEDEFEKKPLITSDKTQLLRLKDVVAGNQTLAFQLKPKMVVLRVSMHCHGCARKVEKHISKLDGVTSYEVDLESKRVVVIGDIIPFEVLESVSKVKNAELWTSC</sequence>